<comment type="caution">
    <text evidence="2">The sequence shown here is derived from an EMBL/GenBank/DDBJ whole genome shotgun (WGS) entry which is preliminary data.</text>
</comment>
<proteinExistence type="predicted"/>
<dbReference type="EMBL" id="DVMW01000037">
    <property type="protein sequence ID" value="HIU36211.1"/>
    <property type="molecule type" value="Genomic_DNA"/>
</dbReference>
<evidence type="ECO:0000313" key="3">
    <source>
        <dbReference type="Proteomes" id="UP000824071"/>
    </source>
</evidence>
<reference evidence="2" key="2">
    <citation type="journal article" date="2021" name="PeerJ">
        <title>Extensive microbial diversity within the chicken gut microbiome revealed by metagenomics and culture.</title>
        <authorList>
            <person name="Gilroy R."/>
            <person name="Ravi A."/>
            <person name="Getino M."/>
            <person name="Pursley I."/>
            <person name="Horton D.L."/>
            <person name="Alikhan N.F."/>
            <person name="Baker D."/>
            <person name="Gharbi K."/>
            <person name="Hall N."/>
            <person name="Watson M."/>
            <person name="Adriaenssens E.M."/>
            <person name="Foster-Nyarko E."/>
            <person name="Jarju S."/>
            <person name="Secka A."/>
            <person name="Antonio M."/>
            <person name="Oren A."/>
            <person name="Chaudhuri R.R."/>
            <person name="La Ragione R."/>
            <person name="Hildebrand F."/>
            <person name="Pallen M.J."/>
        </authorList>
    </citation>
    <scope>NUCLEOTIDE SEQUENCE</scope>
    <source>
        <strain evidence="2">ChiGjej1B1-19959</strain>
    </source>
</reference>
<accession>A0A9D1IGD1</accession>
<dbReference type="Gene3D" id="3.60.21.10">
    <property type="match status" value="1"/>
</dbReference>
<dbReference type="Pfam" id="PF00149">
    <property type="entry name" value="Metallophos"/>
    <property type="match status" value="1"/>
</dbReference>
<evidence type="ECO:0000313" key="2">
    <source>
        <dbReference type="EMBL" id="HIU36211.1"/>
    </source>
</evidence>
<protein>
    <submittedName>
        <fullName evidence="2">Metallophosphoesterase</fullName>
    </submittedName>
</protein>
<organism evidence="2 3">
    <name type="scientific">Candidatus Fimenecus excrementigallinarum</name>
    <dbReference type="NCBI Taxonomy" id="2840816"/>
    <lineage>
        <taxon>Bacteria</taxon>
        <taxon>Bacillati</taxon>
        <taxon>Bacillota</taxon>
        <taxon>Clostridia</taxon>
        <taxon>Candidatus Fimenecus</taxon>
    </lineage>
</organism>
<reference evidence="2" key="1">
    <citation type="submission" date="2020-10" db="EMBL/GenBank/DDBJ databases">
        <authorList>
            <person name="Gilroy R."/>
        </authorList>
    </citation>
    <scope>NUCLEOTIDE SEQUENCE</scope>
    <source>
        <strain evidence="2">ChiGjej1B1-19959</strain>
    </source>
</reference>
<dbReference type="GO" id="GO:0016787">
    <property type="term" value="F:hydrolase activity"/>
    <property type="evidence" value="ECO:0007669"/>
    <property type="project" value="InterPro"/>
</dbReference>
<dbReference type="InterPro" id="IPR004843">
    <property type="entry name" value="Calcineurin-like_PHP"/>
</dbReference>
<name>A0A9D1IGD1_9FIRM</name>
<dbReference type="AlphaFoldDB" id="A0A9D1IGD1"/>
<evidence type="ECO:0000259" key="1">
    <source>
        <dbReference type="Pfam" id="PF00149"/>
    </source>
</evidence>
<dbReference type="Proteomes" id="UP000824071">
    <property type="component" value="Unassembled WGS sequence"/>
</dbReference>
<dbReference type="SUPFAM" id="SSF56300">
    <property type="entry name" value="Metallo-dependent phosphatases"/>
    <property type="match status" value="1"/>
</dbReference>
<gene>
    <name evidence="2" type="ORF">IAC53_06395</name>
</gene>
<sequence>MKPVLYPLLCHPAVCAVEDSYVIAVPVRAKTLVSVEINGETYYDAANGVRISDTRVHLIRVPQAALNAARAYRVVCRRAYLRLPFGCLHGKDVAAQYRFFPLEKTEDIRICHISDCHGIRRAAASSGRYFGDRLDLLILNGDIQDFSARVSQTLLPYKIASDIVGGEKPVLLSRGNHDLRGAAAEKLAALYPTANGSAYFYARVGCMWFVVLDCGEDKVDGHCEYGGTAAFHPFRMAQTAYLEALADGGSYREKDVLYRFVVSHVPFNVRNREVMRGEAPFDIEDDLYARWCRALNEKIRPQLLFSGHFHEIYILPRGTVRTPDGQLVGTLRGADKTMFPDDARCTRGLACDTLVGGMPKGKRDYISANVCVCRGGCTVDFADREGNVLKTETSSFPEA</sequence>
<dbReference type="InterPro" id="IPR029052">
    <property type="entry name" value="Metallo-depent_PP-like"/>
</dbReference>
<feature type="domain" description="Calcineurin-like phosphoesterase" evidence="1">
    <location>
        <begin position="108"/>
        <end position="311"/>
    </location>
</feature>